<accession>A0A3N1CV47</accession>
<dbReference type="SUPFAM" id="SSF56801">
    <property type="entry name" value="Acetyl-CoA synthetase-like"/>
    <property type="match status" value="1"/>
</dbReference>
<keyword evidence="3" id="KW-0436">Ligase</keyword>
<evidence type="ECO:0000313" key="4">
    <source>
        <dbReference type="Proteomes" id="UP000272400"/>
    </source>
</evidence>
<dbReference type="Gene3D" id="3.30.300.30">
    <property type="match status" value="1"/>
</dbReference>
<dbReference type="EMBL" id="RJKE01000001">
    <property type="protein sequence ID" value="ROO85173.1"/>
    <property type="molecule type" value="Genomic_DNA"/>
</dbReference>
<dbReference type="GO" id="GO:0016878">
    <property type="term" value="F:acid-thiol ligase activity"/>
    <property type="evidence" value="ECO:0007669"/>
    <property type="project" value="UniProtKB-ARBA"/>
</dbReference>
<proteinExistence type="predicted"/>
<gene>
    <name evidence="3" type="ORF">EDD29_2713</name>
</gene>
<dbReference type="InterPro" id="IPR045851">
    <property type="entry name" value="AMP-bd_C_sf"/>
</dbReference>
<comment type="caution">
    <text evidence="3">The sequence shown here is derived from an EMBL/GenBank/DDBJ whole genome shotgun (WGS) entry which is preliminary data.</text>
</comment>
<name>A0A3N1CV47_9ACTN</name>
<dbReference type="InterPro" id="IPR000873">
    <property type="entry name" value="AMP-dep_synth/lig_dom"/>
</dbReference>
<keyword evidence="4" id="KW-1185">Reference proteome</keyword>
<dbReference type="PANTHER" id="PTHR43767">
    <property type="entry name" value="LONG-CHAIN-FATTY-ACID--COA LIGASE"/>
    <property type="match status" value="1"/>
</dbReference>
<feature type="domain" description="AMP-dependent synthetase/ligase" evidence="1">
    <location>
        <begin position="51"/>
        <end position="415"/>
    </location>
</feature>
<reference evidence="3 4" key="1">
    <citation type="submission" date="2018-11" db="EMBL/GenBank/DDBJ databases">
        <title>Sequencing the genomes of 1000 actinobacteria strains.</title>
        <authorList>
            <person name="Klenk H.-P."/>
        </authorList>
    </citation>
    <scope>NUCLEOTIDE SEQUENCE [LARGE SCALE GENOMIC DNA]</scope>
    <source>
        <strain evidence="3 4">DSM 44254</strain>
    </source>
</reference>
<evidence type="ECO:0000259" key="2">
    <source>
        <dbReference type="Pfam" id="PF13193"/>
    </source>
</evidence>
<dbReference type="Pfam" id="PF13193">
    <property type="entry name" value="AMP-binding_C"/>
    <property type="match status" value="1"/>
</dbReference>
<dbReference type="Proteomes" id="UP000272400">
    <property type="component" value="Unassembled WGS sequence"/>
</dbReference>
<dbReference type="InterPro" id="IPR042099">
    <property type="entry name" value="ANL_N_sf"/>
</dbReference>
<protein>
    <submittedName>
        <fullName evidence="3">Acyl-CoA synthetase (AMP-forming)/AMP-acid ligase II</fullName>
    </submittedName>
</protein>
<organism evidence="3 4">
    <name type="scientific">Actinocorallia herbida</name>
    <dbReference type="NCBI Taxonomy" id="58109"/>
    <lineage>
        <taxon>Bacteria</taxon>
        <taxon>Bacillati</taxon>
        <taxon>Actinomycetota</taxon>
        <taxon>Actinomycetes</taxon>
        <taxon>Streptosporangiales</taxon>
        <taxon>Thermomonosporaceae</taxon>
        <taxon>Actinocorallia</taxon>
    </lineage>
</organism>
<dbReference type="InterPro" id="IPR025110">
    <property type="entry name" value="AMP-bd_C"/>
</dbReference>
<dbReference type="PANTHER" id="PTHR43767:SF1">
    <property type="entry name" value="NONRIBOSOMAL PEPTIDE SYNTHASE PES1 (EUROFUNG)-RELATED"/>
    <property type="match status" value="1"/>
</dbReference>
<evidence type="ECO:0000313" key="3">
    <source>
        <dbReference type="EMBL" id="ROO85173.1"/>
    </source>
</evidence>
<dbReference type="InterPro" id="IPR050237">
    <property type="entry name" value="ATP-dep_AMP-bd_enzyme"/>
</dbReference>
<feature type="domain" description="AMP-binding enzyme C-terminal" evidence="2">
    <location>
        <begin position="465"/>
        <end position="541"/>
    </location>
</feature>
<sequence length="555" mass="58487">MRATFPNASGSVFGRGLIGPNGAFAVVEEEVRGERMAVFAERPRSVLGLLTEAAGAYPEREYLADDERRLTYREALWAVSALARILRDEHGVGPGDRVALHAANGIEWVLGFWAVLAAGGVVTAMNSYWSDPETAAALDLVAPRVVLGDARRLAAVERVAPAVPRLEFTPALYARITSGHHTPPLVPPPDEDDPALLIFTSGTTGRPKAVVHGHRGVAGFVACNRFNALLRVGALPSEPPPPARVLVSPPLFHLSALYGAVLMFTASGGLLVLRPGRFDEERTLRALADEQITVWLSVGSAAPRVAAHPALAGHDLSALASVVVGGAPLSPALRRLLCAAFPSAAAGFRMGYTSSEGGSIVASIGGPDFAARPESTGPIQDGVQIAVRDAEGKDLPEGAEGFLHVRSPYTMLGYWHDPAATSEAFGPGRWLAMGDVGRISDGFLYVDSRARDLIFVSAENVHPSEVEYRLEEHPDVEECAVAGVDDPVTGQAVAAFVVLRPGASAGEEALAAWCRAALPPYKVPTSWRLQGEPLPRNPAGKVLRTALVASSGEAP</sequence>
<evidence type="ECO:0000259" key="1">
    <source>
        <dbReference type="Pfam" id="PF00501"/>
    </source>
</evidence>
<dbReference type="Gene3D" id="3.40.50.12780">
    <property type="entry name" value="N-terminal domain of ligase-like"/>
    <property type="match status" value="1"/>
</dbReference>
<dbReference type="Pfam" id="PF00501">
    <property type="entry name" value="AMP-binding"/>
    <property type="match status" value="1"/>
</dbReference>
<dbReference type="PROSITE" id="PS00455">
    <property type="entry name" value="AMP_BINDING"/>
    <property type="match status" value="1"/>
</dbReference>
<dbReference type="AlphaFoldDB" id="A0A3N1CV47"/>
<dbReference type="InterPro" id="IPR020845">
    <property type="entry name" value="AMP-binding_CS"/>
</dbReference>